<feature type="region of interest" description="Disordered" evidence="1">
    <location>
        <begin position="66"/>
        <end position="92"/>
    </location>
</feature>
<sequence>MRFISEYSSTILSSTSADLSDSIIENLNEQPSLGLFAQTTQPLPIRSTGVRSTSPVEQLFSSPLSNSWESISSTKSSSSSRSSAEREAERAQRRQLLETSLIKLRQPNLPLRKHLLVYETIKQIQKDLDLLDDEDVFCSLMDSADSMEDEDVLLTSSWHLAPPSAVEDEPMEAMDMEIDCLCPLPSSNQMSGWGAADQLQPISDSMFDVFESLNKPTYRSKWTDNDPMFLEQGNATATGCVPSVPGGRHAAWPTGRVDRTPFHSIQFNHLLKRLRFHFP</sequence>
<comment type="caution">
    <text evidence="2">The sequence shown here is derived from an EMBL/GenBank/DDBJ whole genome shotgun (WGS) entry which is preliminary data.</text>
</comment>
<dbReference type="Proteomes" id="UP000218231">
    <property type="component" value="Unassembled WGS sequence"/>
</dbReference>
<evidence type="ECO:0000313" key="3">
    <source>
        <dbReference type="Proteomes" id="UP000218231"/>
    </source>
</evidence>
<name>A0A2A2JXK3_9BILA</name>
<protein>
    <submittedName>
        <fullName evidence="2">Uncharacterized protein</fullName>
    </submittedName>
</protein>
<feature type="compositionally biased region" description="Basic and acidic residues" evidence="1">
    <location>
        <begin position="83"/>
        <end position="92"/>
    </location>
</feature>
<dbReference type="EMBL" id="LIAE01010131">
    <property type="protein sequence ID" value="PAV66289.1"/>
    <property type="molecule type" value="Genomic_DNA"/>
</dbReference>
<accession>A0A2A2JXK3</accession>
<evidence type="ECO:0000313" key="2">
    <source>
        <dbReference type="EMBL" id="PAV66289.1"/>
    </source>
</evidence>
<evidence type="ECO:0000256" key="1">
    <source>
        <dbReference type="SAM" id="MobiDB-lite"/>
    </source>
</evidence>
<feature type="compositionally biased region" description="Low complexity" evidence="1">
    <location>
        <begin position="66"/>
        <end position="82"/>
    </location>
</feature>
<organism evidence="2 3">
    <name type="scientific">Diploscapter pachys</name>
    <dbReference type="NCBI Taxonomy" id="2018661"/>
    <lineage>
        <taxon>Eukaryota</taxon>
        <taxon>Metazoa</taxon>
        <taxon>Ecdysozoa</taxon>
        <taxon>Nematoda</taxon>
        <taxon>Chromadorea</taxon>
        <taxon>Rhabditida</taxon>
        <taxon>Rhabditina</taxon>
        <taxon>Rhabditomorpha</taxon>
        <taxon>Rhabditoidea</taxon>
        <taxon>Rhabditidae</taxon>
        <taxon>Diploscapter</taxon>
    </lineage>
</organism>
<dbReference type="AlphaFoldDB" id="A0A2A2JXK3"/>
<keyword evidence="3" id="KW-1185">Reference proteome</keyword>
<reference evidence="2 3" key="1">
    <citation type="journal article" date="2017" name="Curr. Biol.">
        <title>Genome architecture and evolution of a unichromosomal asexual nematode.</title>
        <authorList>
            <person name="Fradin H."/>
            <person name="Zegar C."/>
            <person name="Gutwein M."/>
            <person name="Lucas J."/>
            <person name="Kovtun M."/>
            <person name="Corcoran D."/>
            <person name="Baugh L.R."/>
            <person name="Kiontke K."/>
            <person name="Gunsalus K."/>
            <person name="Fitch D.H."/>
            <person name="Piano F."/>
        </authorList>
    </citation>
    <scope>NUCLEOTIDE SEQUENCE [LARGE SCALE GENOMIC DNA]</scope>
    <source>
        <strain evidence="2">PF1309</strain>
    </source>
</reference>
<proteinExistence type="predicted"/>
<dbReference type="OrthoDB" id="5810123at2759"/>
<gene>
    <name evidence="2" type="ORF">WR25_01241</name>
</gene>